<feature type="transmembrane region" description="Helical" evidence="13">
    <location>
        <begin position="236"/>
        <end position="261"/>
    </location>
</feature>
<feature type="transmembrane region" description="Helical" evidence="13">
    <location>
        <begin position="12"/>
        <end position="33"/>
    </location>
</feature>
<keyword evidence="4 13" id="KW-1003">Cell membrane</keyword>
<evidence type="ECO:0000256" key="13">
    <source>
        <dbReference type="RuleBase" id="RU364061"/>
    </source>
</evidence>
<evidence type="ECO:0000256" key="7">
    <source>
        <dbReference type="ARBA" id="ARBA00022989"/>
    </source>
</evidence>
<comment type="subcellular location">
    <subcellularLocation>
        <location evidence="2 13">Cell membrane</location>
        <topology evidence="2 13">Multi-pass membrane protein</topology>
    </subcellularLocation>
</comment>
<keyword evidence="7 13" id="KW-1133">Transmembrane helix</keyword>
<dbReference type="InterPro" id="IPR004072">
    <property type="entry name" value="Vmron_rcpt_1"/>
</dbReference>
<evidence type="ECO:0000256" key="5">
    <source>
        <dbReference type="ARBA" id="ARBA00022507"/>
    </source>
</evidence>
<evidence type="ECO:0000256" key="6">
    <source>
        <dbReference type="ARBA" id="ARBA00022692"/>
    </source>
</evidence>
<dbReference type="GO" id="GO:0005886">
    <property type="term" value="C:plasma membrane"/>
    <property type="evidence" value="ECO:0007669"/>
    <property type="project" value="UniProtKB-SubCell"/>
</dbReference>
<evidence type="ECO:0000256" key="9">
    <source>
        <dbReference type="ARBA" id="ARBA00023136"/>
    </source>
</evidence>
<evidence type="ECO:0000313" key="15">
    <source>
        <dbReference type="EMBL" id="AWV49433.1"/>
    </source>
</evidence>
<feature type="transmembrane region" description="Helical" evidence="13">
    <location>
        <begin position="267"/>
        <end position="286"/>
    </location>
</feature>
<feature type="transmembrane region" description="Helical" evidence="13">
    <location>
        <begin position="45"/>
        <end position="63"/>
    </location>
</feature>
<sequence>MSSRNLAIKIVLLSQAAVGIWGNGCLFLHYLVLYYKHCILKPTDLILMHLTIANFMIILSKGVPHTMAAFGLKQFFGDFVCKLIFYVYRQGRSMSISTTCLLSVFQAITISARKSYWKILKTKATKYLGLSISTYWILYMTVNFIFPVYVYAKWKGRNITMRKTDFDYCATIGCDEVTGSLYAALFMFPEVLLSVLMVWSSGSMIVSLYRHKQNVQYIHSTGVSWRTSAENRATQSILVTASTFITFYILFAIFQGCVVLFYVPDWWLVDIQVVISLSFPTFGPYFMSHDSIMLRFCFFCLKNTKSHNIIKSM</sequence>
<keyword evidence="11" id="KW-0325">Glycoprotein</keyword>
<comment type="similarity">
    <text evidence="3 13">Belongs to the G-protein coupled receptor 1 family.</text>
</comment>
<dbReference type="GO" id="GO:0007606">
    <property type="term" value="P:sensory perception of chemical stimulus"/>
    <property type="evidence" value="ECO:0007669"/>
    <property type="project" value="UniProtKB-ARBA"/>
</dbReference>
<dbReference type="EMBL" id="MF119175">
    <property type="protein sequence ID" value="AWV49433.1"/>
    <property type="molecule type" value="Genomic_DNA"/>
</dbReference>
<evidence type="ECO:0000313" key="17">
    <source>
        <dbReference type="EMBL" id="AWV49447.1"/>
    </source>
</evidence>
<keyword evidence="9 13" id="KW-0472">Membrane</keyword>
<keyword evidence="6 13" id="KW-0812">Transmembrane</keyword>
<dbReference type="FunFam" id="1.20.1070.10:FF:000033">
    <property type="entry name" value="Vomeronasal type-1 receptor"/>
    <property type="match status" value="1"/>
</dbReference>
<feature type="domain" description="G-protein coupled receptors family 1 profile" evidence="14">
    <location>
        <begin position="24"/>
        <end position="254"/>
    </location>
</feature>
<dbReference type="SUPFAM" id="SSF81321">
    <property type="entry name" value="Family A G protein-coupled receptor-like"/>
    <property type="match status" value="1"/>
</dbReference>
<dbReference type="PROSITE" id="PS50262">
    <property type="entry name" value="G_PROTEIN_RECEP_F1_2"/>
    <property type="match status" value="1"/>
</dbReference>
<gene>
    <name evidence="15" type="primary">V1R5</name>
</gene>
<keyword evidence="12 13" id="KW-0807">Transducer</keyword>
<dbReference type="PRINTS" id="PR01534">
    <property type="entry name" value="VOMERONASL1R"/>
</dbReference>
<dbReference type="Gene3D" id="1.20.1070.10">
    <property type="entry name" value="Rhodopsin 7-helix transmembrane proteins"/>
    <property type="match status" value="1"/>
</dbReference>
<evidence type="ECO:0000256" key="10">
    <source>
        <dbReference type="ARBA" id="ARBA00023170"/>
    </source>
</evidence>
<reference evidence="15" key="1">
    <citation type="submission" date="2017-05" db="EMBL/GenBank/DDBJ databases">
        <authorList>
            <person name="Jiao H."/>
            <person name="Zhao H."/>
        </authorList>
    </citation>
    <scope>NUCLEOTIDE SEQUENCE</scope>
    <source>
        <strain evidence="15">B12-1</strain>
        <strain evidence="16">C1-1</strain>
        <strain evidence="17">C4-1</strain>
        <tissue evidence="15">Muscle</tissue>
    </source>
</reference>
<keyword evidence="8 13" id="KW-0297">G-protein coupled receptor</keyword>
<feature type="transmembrane region" description="Helical" evidence="13">
    <location>
        <begin position="133"/>
        <end position="152"/>
    </location>
</feature>
<dbReference type="GO" id="GO:0019236">
    <property type="term" value="P:response to pheromone"/>
    <property type="evidence" value="ECO:0007669"/>
    <property type="project" value="UniProtKB-KW"/>
</dbReference>
<evidence type="ECO:0000256" key="8">
    <source>
        <dbReference type="ARBA" id="ARBA00023040"/>
    </source>
</evidence>
<evidence type="ECO:0000256" key="4">
    <source>
        <dbReference type="ARBA" id="ARBA00022475"/>
    </source>
</evidence>
<protein>
    <recommendedName>
        <fullName evidence="13">Vomeronasal type-1 receptor</fullName>
    </recommendedName>
</protein>
<dbReference type="EMBL" id="MF119191">
    <property type="protein sequence ID" value="AWV49447.1"/>
    <property type="molecule type" value="Genomic_DNA"/>
</dbReference>
<evidence type="ECO:0000259" key="14">
    <source>
        <dbReference type="PROSITE" id="PS50262"/>
    </source>
</evidence>
<organism evidence="15">
    <name type="scientific">Nannospalax galili</name>
    <name type="common">Northern Israeli blind subterranean mole rat</name>
    <name type="synonym">Spalax galili</name>
    <dbReference type="NCBI Taxonomy" id="1026970"/>
    <lineage>
        <taxon>Eukaryota</taxon>
        <taxon>Metazoa</taxon>
        <taxon>Chordata</taxon>
        <taxon>Craniata</taxon>
        <taxon>Vertebrata</taxon>
        <taxon>Euteleostomi</taxon>
        <taxon>Mammalia</taxon>
        <taxon>Eutheria</taxon>
        <taxon>Euarchontoglires</taxon>
        <taxon>Glires</taxon>
        <taxon>Rodentia</taxon>
        <taxon>Myomorpha</taxon>
        <taxon>Muroidea</taxon>
        <taxon>Spalacidae</taxon>
        <taxon>Spalacinae</taxon>
        <taxon>Nannospalax</taxon>
    </lineage>
</organism>
<evidence type="ECO:0000256" key="12">
    <source>
        <dbReference type="ARBA" id="ARBA00023224"/>
    </source>
</evidence>
<dbReference type="Pfam" id="PF03402">
    <property type="entry name" value="V1R"/>
    <property type="match status" value="1"/>
</dbReference>
<dbReference type="PANTHER" id="PTHR24062">
    <property type="entry name" value="VOMERONASAL TYPE-1 RECEPTOR"/>
    <property type="match status" value="1"/>
</dbReference>
<keyword evidence="10 13" id="KW-0675">Receptor</keyword>
<accession>A0A4Y1N4X1</accession>
<comment type="function">
    <text evidence="1">Putative pheromone receptor.</text>
</comment>
<dbReference type="EMBL" id="MF119185">
    <property type="protein sequence ID" value="AWV49441.1"/>
    <property type="molecule type" value="Genomic_DNA"/>
</dbReference>
<keyword evidence="5 13" id="KW-0589">Pheromone response</keyword>
<name>A0A4Y1N4X1_NANGA</name>
<dbReference type="GO" id="GO:0016503">
    <property type="term" value="F:pheromone receptor activity"/>
    <property type="evidence" value="ECO:0007669"/>
    <property type="project" value="InterPro"/>
</dbReference>
<feature type="transmembrane region" description="Helical" evidence="13">
    <location>
        <begin position="94"/>
        <end position="112"/>
    </location>
</feature>
<dbReference type="InterPro" id="IPR017452">
    <property type="entry name" value="GPCR_Rhodpsn_7TM"/>
</dbReference>
<evidence type="ECO:0000256" key="1">
    <source>
        <dbReference type="ARBA" id="ARBA00003878"/>
    </source>
</evidence>
<evidence type="ECO:0000313" key="16">
    <source>
        <dbReference type="EMBL" id="AWV49441.1"/>
    </source>
</evidence>
<dbReference type="AlphaFoldDB" id="A0A4Y1N4X1"/>
<proteinExistence type="inferred from homology"/>
<evidence type="ECO:0000256" key="11">
    <source>
        <dbReference type="ARBA" id="ARBA00023180"/>
    </source>
</evidence>
<evidence type="ECO:0000256" key="2">
    <source>
        <dbReference type="ARBA" id="ARBA00004651"/>
    </source>
</evidence>
<evidence type="ECO:0000256" key="3">
    <source>
        <dbReference type="ARBA" id="ARBA00010663"/>
    </source>
</evidence>